<keyword evidence="3" id="KW-1185">Reference proteome</keyword>
<dbReference type="RefSeq" id="WP_322329970.1">
    <property type="nucleotide sequence ID" value="NZ_CP139727.1"/>
</dbReference>
<name>A0ABZ0V6K6_9RHOB</name>
<sequence>MKLPLGTIGMGLGILVLLQFMIFNEATREELSQARFVGIIVAILVFVAGAFTFWLPRIGGLIFIISAFLAFFGSNGFPDLAFWGSASLILGTLSGFLGWKECDLESSPKRD</sequence>
<evidence type="ECO:0000256" key="1">
    <source>
        <dbReference type="SAM" id="Phobius"/>
    </source>
</evidence>
<keyword evidence="1" id="KW-0812">Transmembrane</keyword>
<feature type="transmembrane region" description="Helical" evidence="1">
    <location>
        <begin position="6"/>
        <end position="24"/>
    </location>
</feature>
<reference evidence="2 3" key="1">
    <citation type="submission" date="2023-11" db="EMBL/GenBank/DDBJ databases">
        <title>From the Deep-Sea to the Surface: Bacterial Genomes Isolated from the Moytirra Hydrothermal Vent Plume.</title>
        <authorList>
            <person name="Major S.R."/>
        </authorList>
    </citation>
    <scope>NUCLEOTIDE SEQUENCE [LARGE SCALE GENOMIC DNA]</scope>
    <source>
        <strain evidence="2 3">OXR-9</strain>
        <plasmid evidence="2 3">unnamed02</plasmid>
    </source>
</reference>
<accession>A0ABZ0V6K6</accession>
<proteinExistence type="predicted"/>
<keyword evidence="2" id="KW-0614">Plasmid</keyword>
<feature type="transmembrane region" description="Helical" evidence="1">
    <location>
        <begin position="36"/>
        <end position="69"/>
    </location>
</feature>
<geneLocation type="plasmid" evidence="2 3">
    <name>unnamed02</name>
</geneLocation>
<keyword evidence="1" id="KW-0472">Membrane</keyword>
<keyword evidence="1" id="KW-1133">Transmembrane helix</keyword>
<organism evidence="2 3">
    <name type="scientific">Sulfitobacter faviae</name>
    <dbReference type="NCBI Taxonomy" id="1775881"/>
    <lineage>
        <taxon>Bacteria</taxon>
        <taxon>Pseudomonadati</taxon>
        <taxon>Pseudomonadota</taxon>
        <taxon>Alphaproteobacteria</taxon>
        <taxon>Rhodobacterales</taxon>
        <taxon>Roseobacteraceae</taxon>
        <taxon>Sulfitobacter</taxon>
    </lineage>
</organism>
<evidence type="ECO:0000313" key="3">
    <source>
        <dbReference type="Proteomes" id="UP001326567"/>
    </source>
</evidence>
<feature type="transmembrane region" description="Helical" evidence="1">
    <location>
        <begin position="81"/>
        <end position="99"/>
    </location>
</feature>
<protein>
    <recommendedName>
        <fullName evidence="4">SPW repeat-containing protein</fullName>
    </recommendedName>
</protein>
<gene>
    <name evidence="2" type="ORF">T7987_17200</name>
</gene>
<evidence type="ECO:0008006" key="4">
    <source>
        <dbReference type="Google" id="ProtNLM"/>
    </source>
</evidence>
<evidence type="ECO:0000313" key="2">
    <source>
        <dbReference type="EMBL" id="WPZ23606.1"/>
    </source>
</evidence>
<dbReference type="EMBL" id="CP139727">
    <property type="protein sequence ID" value="WPZ23606.1"/>
    <property type="molecule type" value="Genomic_DNA"/>
</dbReference>
<dbReference type="Proteomes" id="UP001326567">
    <property type="component" value="Plasmid unnamed02"/>
</dbReference>